<protein>
    <submittedName>
        <fullName evidence="1">Uncharacterized protein</fullName>
    </submittedName>
</protein>
<name>A0ACD5XCI9_AVESA</name>
<dbReference type="Proteomes" id="UP001732700">
    <property type="component" value="Chromosome 4D"/>
</dbReference>
<organism evidence="1 2">
    <name type="scientific">Avena sativa</name>
    <name type="common">Oat</name>
    <dbReference type="NCBI Taxonomy" id="4498"/>
    <lineage>
        <taxon>Eukaryota</taxon>
        <taxon>Viridiplantae</taxon>
        <taxon>Streptophyta</taxon>
        <taxon>Embryophyta</taxon>
        <taxon>Tracheophyta</taxon>
        <taxon>Spermatophyta</taxon>
        <taxon>Magnoliopsida</taxon>
        <taxon>Liliopsida</taxon>
        <taxon>Poales</taxon>
        <taxon>Poaceae</taxon>
        <taxon>BOP clade</taxon>
        <taxon>Pooideae</taxon>
        <taxon>Poodae</taxon>
        <taxon>Poeae</taxon>
        <taxon>Poeae Chloroplast Group 1 (Aveneae type)</taxon>
        <taxon>Aveninae</taxon>
        <taxon>Avena</taxon>
    </lineage>
</organism>
<evidence type="ECO:0000313" key="1">
    <source>
        <dbReference type="EnsemblPlants" id="AVESA.00010b.r2.4DG0772360.1.CDS"/>
    </source>
</evidence>
<reference evidence="1" key="1">
    <citation type="submission" date="2021-05" db="EMBL/GenBank/DDBJ databases">
        <authorList>
            <person name="Scholz U."/>
            <person name="Mascher M."/>
            <person name="Fiebig A."/>
        </authorList>
    </citation>
    <scope>NUCLEOTIDE SEQUENCE [LARGE SCALE GENOMIC DNA]</scope>
</reference>
<reference evidence="1" key="2">
    <citation type="submission" date="2025-09" db="UniProtKB">
        <authorList>
            <consortium name="EnsemblPlants"/>
        </authorList>
    </citation>
    <scope>IDENTIFICATION</scope>
</reference>
<proteinExistence type="predicted"/>
<accession>A0ACD5XCI9</accession>
<dbReference type="EnsemblPlants" id="AVESA.00010b.r2.4DG0772360.1">
    <property type="protein sequence ID" value="AVESA.00010b.r2.4DG0772360.1.CDS"/>
    <property type="gene ID" value="AVESA.00010b.r2.4DG0772360"/>
</dbReference>
<keyword evidence="2" id="KW-1185">Reference proteome</keyword>
<evidence type="ECO:0000313" key="2">
    <source>
        <dbReference type="Proteomes" id="UP001732700"/>
    </source>
</evidence>
<sequence length="374" mass="40382">MPMHASGVHPQQHRLQEQLSGSHMGRLERNWSDANGQMQNSLMEASRINQLQIEAEKQRRNVEMNLPIDNPHAWASLMNERNPEPDLSDMFHQKLVLQAQQSRGFPDVPVAASFGQRSHFAKMGHLGQDGPATLDSLPNNIEMNRKLGLRSSSATMLDIQRGEYPDVMGGSASTNQLVGNVNDVARRKRQGSSANLAVEDTDFSEAVSNWADTGMSKGSSHSLLKRTTNLHTATSQAASTDLPSAMRSKKAGHASSTSSDDLKMESGVTSAAHGVEAPASANKETGGTFGNQDASGPSFSEMLKSTKKPPLQYDVSESADGGPGGKGTKKKAKKGKQIDPSLLGFKVHSNRILMDRAHASLEKHHSVPTWSETS</sequence>